<evidence type="ECO:0000256" key="6">
    <source>
        <dbReference type="ARBA" id="ARBA00022837"/>
    </source>
</evidence>
<dbReference type="InterPro" id="IPR000917">
    <property type="entry name" value="Sulfatase_N"/>
</dbReference>
<evidence type="ECO:0000256" key="2">
    <source>
        <dbReference type="ARBA" id="ARBA00008779"/>
    </source>
</evidence>
<protein>
    <recommendedName>
        <fullName evidence="8">Sulfatase N-terminal domain-containing protein</fullName>
    </recommendedName>
</protein>
<comment type="caution">
    <text evidence="10">The sequence shown here is derived from an EMBL/GenBank/DDBJ whole genome shotgun (WGS) entry which is preliminary data.</text>
</comment>
<keyword evidence="3" id="KW-0479">Metal-binding</keyword>
<accession>A0A819MTL7</accession>
<dbReference type="EMBL" id="CAJOAY010002885">
    <property type="protein sequence ID" value="CAF3986737.1"/>
    <property type="molecule type" value="Genomic_DNA"/>
</dbReference>
<dbReference type="PANTHER" id="PTHR42693">
    <property type="entry name" value="ARYLSULFATASE FAMILY MEMBER"/>
    <property type="match status" value="1"/>
</dbReference>
<evidence type="ECO:0000313" key="9">
    <source>
        <dbReference type="EMBL" id="CAF1222440.1"/>
    </source>
</evidence>
<name>A0A819MTL7_9BILA</name>
<dbReference type="OrthoDB" id="103349at2759"/>
<dbReference type="Proteomes" id="UP000663881">
    <property type="component" value="Unassembled WGS sequence"/>
</dbReference>
<sequence length="558" mass="61509">MMMAMIFSITLLYFKLTSLCFASRIIPLSERLADSRPNIVLIMADDMGWGDVGANWPNTRDTPFLDYLASISMRLPDYHSGASVCSVSRAALLTGRLTPRTGVWQNFASTALGGLPTNETIISELLKTVGYATAIHGKWHLGHQPPFHPSYRGFDEYVGIPYSIDMGCTDNPGFNYPPVKACPKDPPLFFEQKHEHADDVKNIIEADLTVGIPLYQCLTPHCPDDNCNKEIIEQPVNLSSLTQSYIDNDRRFIQRSIEANKPFFLYLPLSHMHVPHDYAQQFKNTSILPSIYGVPNIYGDTLRELDYHVNQTYQLLQNLGILNRTLLIFTSDNGPWSSKCDLAGNQGPFTGIWQQLPLSSGGGGGGGGGGTAKFTTWEAGHRIPFIAHWPGMIKGGTISTAIGSHLDLMPTIANLAGFTLPLNRSFDGIDLSSVLFDGSNQGHDYLFHPDMLGHLSAVRYNQYKAYYTTYPAIDGACGGKEGMIMHHKPPLIFDLSRDLAESTPIIVSQSVYDAIDQALHAKLNDIASTSHTQADYRIGELDARACCDAGHIVCRCTD</sequence>
<dbReference type="Pfam" id="PF00884">
    <property type="entry name" value="Sulfatase"/>
    <property type="match status" value="1"/>
</dbReference>
<dbReference type="PANTHER" id="PTHR42693:SF42">
    <property type="entry name" value="ARYLSULFATASE G"/>
    <property type="match status" value="1"/>
</dbReference>
<proteinExistence type="inferred from homology"/>
<dbReference type="Gene3D" id="3.40.720.10">
    <property type="entry name" value="Alkaline Phosphatase, subunit A"/>
    <property type="match status" value="1"/>
</dbReference>
<keyword evidence="6" id="KW-0106">Calcium</keyword>
<evidence type="ECO:0000256" key="7">
    <source>
        <dbReference type="SAM" id="SignalP"/>
    </source>
</evidence>
<dbReference type="EMBL" id="CAJNON010000366">
    <property type="protein sequence ID" value="CAF1222440.1"/>
    <property type="molecule type" value="Genomic_DNA"/>
</dbReference>
<dbReference type="Gene3D" id="3.30.1120.10">
    <property type="match status" value="1"/>
</dbReference>
<organism evidence="10 11">
    <name type="scientific">Adineta steineri</name>
    <dbReference type="NCBI Taxonomy" id="433720"/>
    <lineage>
        <taxon>Eukaryota</taxon>
        <taxon>Metazoa</taxon>
        <taxon>Spiralia</taxon>
        <taxon>Gnathifera</taxon>
        <taxon>Rotifera</taxon>
        <taxon>Eurotatoria</taxon>
        <taxon>Bdelloidea</taxon>
        <taxon>Adinetida</taxon>
        <taxon>Adinetidae</taxon>
        <taxon>Adineta</taxon>
    </lineage>
</organism>
<dbReference type="AlphaFoldDB" id="A0A819MTL7"/>
<evidence type="ECO:0000259" key="8">
    <source>
        <dbReference type="Pfam" id="PF00884"/>
    </source>
</evidence>
<dbReference type="SUPFAM" id="SSF53649">
    <property type="entry name" value="Alkaline phosphatase-like"/>
    <property type="match status" value="1"/>
</dbReference>
<keyword evidence="5" id="KW-0378">Hydrolase</keyword>
<evidence type="ECO:0000256" key="3">
    <source>
        <dbReference type="ARBA" id="ARBA00022723"/>
    </source>
</evidence>
<comment type="cofactor">
    <cofactor evidence="1">
        <name>Ca(2+)</name>
        <dbReference type="ChEBI" id="CHEBI:29108"/>
    </cofactor>
</comment>
<keyword evidence="4 7" id="KW-0732">Signal</keyword>
<dbReference type="GO" id="GO:0046872">
    <property type="term" value="F:metal ion binding"/>
    <property type="evidence" value="ECO:0007669"/>
    <property type="project" value="UniProtKB-KW"/>
</dbReference>
<comment type="similarity">
    <text evidence="2">Belongs to the sulfatase family.</text>
</comment>
<evidence type="ECO:0000256" key="4">
    <source>
        <dbReference type="ARBA" id="ARBA00022729"/>
    </source>
</evidence>
<feature type="chain" id="PRO_5035618989" description="Sulfatase N-terminal domain-containing protein" evidence="7">
    <location>
        <begin position="23"/>
        <end position="558"/>
    </location>
</feature>
<dbReference type="Pfam" id="PF14707">
    <property type="entry name" value="Sulfatase_C"/>
    <property type="match status" value="1"/>
</dbReference>
<dbReference type="InterPro" id="IPR050738">
    <property type="entry name" value="Sulfatase"/>
</dbReference>
<gene>
    <name evidence="10" type="ORF">OKA104_LOCUS28979</name>
    <name evidence="9" type="ORF">VCS650_LOCUS26794</name>
</gene>
<evidence type="ECO:0000256" key="5">
    <source>
        <dbReference type="ARBA" id="ARBA00022801"/>
    </source>
</evidence>
<dbReference type="GO" id="GO:0004065">
    <property type="term" value="F:arylsulfatase activity"/>
    <property type="evidence" value="ECO:0007669"/>
    <property type="project" value="TreeGrafter"/>
</dbReference>
<evidence type="ECO:0000313" key="10">
    <source>
        <dbReference type="EMBL" id="CAF3986737.1"/>
    </source>
</evidence>
<reference evidence="10" key="1">
    <citation type="submission" date="2021-02" db="EMBL/GenBank/DDBJ databases">
        <authorList>
            <person name="Nowell W R."/>
        </authorList>
    </citation>
    <scope>NUCLEOTIDE SEQUENCE</scope>
</reference>
<dbReference type="Proteomes" id="UP000663891">
    <property type="component" value="Unassembled WGS sequence"/>
</dbReference>
<evidence type="ECO:0000256" key="1">
    <source>
        <dbReference type="ARBA" id="ARBA00001913"/>
    </source>
</evidence>
<feature type="signal peptide" evidence="7">
    <location>
        <begin position="1"/>
        <end position="22"/>
    </location>
</feature>
<feature type="domain" description="Sulfatase N-terminal" evidence="8">
    <location>
        <begin position="37"/>
        <end position="417"/>
    </location>
</feature>
<dbReference type="InterPro" id="IPR017850">
    <property type="entry name" value="Alkaline_phosphatase_core_sf"/>
</dbReference>
<evidence type="ECO:0000313" key="11">
    <source>
        <dbReference type="Proteomes" id="UP000663881"/>
    </source>
</evidence>